<dbReference type="Gene3D" id="6.10.140.2220">
    <property type="match status" value="1"/>
</dbReference>
<dbReference type="EMBL" id="BLLK01000046">
    <property type="protein sequence ID" value="GFH53051.1"/>
    <property type="molecule type" value="Genomic_DNA"/>
</dbReference>
<keyword evidence="1" id="KW-0479">Metal-binding</keyword>
<evidence type="ECO:0000313" key="7">
    <source>
        <dbReference type="Proteomes" id="UP001054902"/>
    </source>
</evidence>
<keyword evidence="7" id="KW-1185">Reference proteome</keyword>
<gene>
    <name evidence="6" type="ORF">CTEN210_09527</name>
</gene>
<dbReference type="AlphaFoldDB" id="A0AAD3CVL8"/>
<dbReference type="InterPro" id="IPR002893">
    <property type="entry name" value="Znf_MYND"/>
</dbReference>
<keyword evidence="3" id="KW-0862">Zinc</keyword>
<accession>A0AAD3CVL8</accession>
<evidence type="ECO:0000256" key="2">
    <source>
        <dbReference type="ARBA" id="ARBA00022771"/>
    </source>
</evidence>
<dbReference type="InterPro" id="IPR011990">
    <property type="entry name" value="TPR-like_helical_dom_sf"/>
</dbReference>
<feature type="domain" description="MYND-type" evidence="5">
    <location>
        <begin position="499"/>
        <end position="539"/>
    </location>
</feature>
<name>A0AAD3CVL8_9STRA</name>
<sequence>MPVKKYFNMKVLHTLEFDLKDSDPQDGATASEPPLALGNLNGEDSEHMYLLDPNADYESRHGRFKNYYGQYIGDRSSKMPVHKKLKGLSKKGYSKNVMSPVATKLLNRLVNGKFKVSLTIGETPDVFGTVQPILYFVISTDVELDSDSDPEYATESCDKVFKDISLPPPKKNDVCALMFVGDLIGMKICQSRELSHILDSKIQSIVETHALHLTVRHCGLSIAKVSVHAFNVLSHRVLQSWQQLEGPPANSKYSLVLDSMITIMDTTMLIEGKNSDSNSLLLCRLGEVLEVIGRYNDAAWLYLDRASRVDHWREEKGMAYNAAGLAFKYAGQLDKSEFCYIKAWGLTASSGPELPERFRVVLENLNKLYVGCGGENLSRYHFTRSDMDGFDMIIETLMDTSGYYRFGDGHITILNIDKSNLKEHLRSPIVARKFLQNLPTKTPKEFRQALRDCWLDGSTFVIVGNEGSKKTGKEHSECMLELVTESFDKVPKFFEDRKCEACGQLESETNKLLKCPCLAVRYCSKVCQKAHFKTHKKHCAYVLKSNKGKK</sequence>
<evidence type="ECO:0000256" key="3">
    <source>
        <dbReference type="ARBA" id="ARBA00022833"/>
    </source>
</evidence>
<dbReference type="GO" id="GO:0008270">
    <property type="term" value="F:zinc ion binding"/>
    <property type="evidence" value="ECO:0007669"/>
    <property type="project" value="UniProtKB-KW"/>
</dbReference>
<dbReference type="SUPFAM" id="SSF48452">
    <property type="entry name" value="TPR-like"/>
    <property type="match status" value="1"/>
</dbReference>
<organism evidence="6 7">
    <name type="scientific">Chaetoceros tenuissimus</name>
    <dbReference type="NCBI Taxonomy" id="426638"/>
    <lineage>
        <taxon>Eukaryota</taxon>
        <taxon>Sar</taxon>
        <taxon>Stramenopiles</taxon>
        <taxon>Ochrophyta</taxon>
        <taxon>Bacillariophyta</taxon>
        <taxon>Coscinodiscophyceae</taxon>
        <taxon>Chaetocerotophycidae</taxon>
        <taxon>Chaetocerotales</taxon>
        <taxon>Chaetocerotaceae</taxon>
        <taxon>Chaetoceros</taxon>
    </lineage>
</organism>
<evidence type="ECO:0000313" key="6">
    <source>
        <dbReference type="EMBL" id="GFH53051.1"/>
    </source>
</evidence>
<keyword evidence="2 4" id="KW-0863">Zinc-finger</keyword>
<proteinExistence type="predicted"/>
<dbReference type="SUPFAM" id="SSF144232">
    <property type="entry name" value="HIT/MYND zinc finger-like"/>
    <property type="match status" value="1"/>
</dbReference>
<dbReference type="Proteomes" id="UP001054902">
    <property type="component" value="Unassembled WGS sequence"/>
</dbReference>
<comment type="caution">
    <text evidence="6">The sequence shown here is derived from an EMBL/GenBank/DDBJ whole genome shotgun (WGS) entry which is preliminary data.</text>
</comment>
<evidence type="ECO:0000256" key="4">
    <source>
        <dbReference type="PROSITE-ProRule" id="PRU00134"/>
    </source>
</evidence>
<dbReference type="Pfam" id="PF01753">
    <property type="entry name" value="zf-MYND"/>
    <property type="match status" value="1"/>
</dbReference>
<reference evidence="6 7" key="1">
    <citation type="journal article" date="2021" name="Sci. Rep.">
        <title>The genome of the diatom Chaetoceros tenuissimus carries an ancient integrated fragment of an extant virus.</title>
        <authorList>
            <person name="Hongo Y."/>
            <person name="Kimura K."/>
            <person name="Takaki Y."/>
            <person name="Yoshida Y."/>
            <person name="Baba S."/>
            <person name="Kobayashi G."/>
            <person name="Nagasaki K."/>
            <person name="Hano T."/>
            <person name="Tomaru Y."/>
        </authorList>
    </citation>
    <scope>NUCLEOTIDE SEQUENCE [LARGE SCALE GENOMIC DNA]</scope>
    <source>
        <strain evidence="6 7">NIES-3715</strain>
    </source>
</reference>
<dbReference type="PROSITE" id="PS50865">
    <property type="entry name" value="ZF_MYND_2"/>
    <property type="match status" value="1"/>
</dbReference>
<dbReference type="PROSITE" id="PS01360">
    <property type="entry name" value="ZF_MYND_1"/>
    <property type="match status" value="1"/>
</dbReference>
<protein>
    <recommendedName>
        <fullName evidence="5">MYND-type domain-containing protein</fullName>
    </recommendedName>
</protein>
<evidence type="ECO:0000256" key="1">
    <source>
        <dbReference type="ARBA" id="ARBA00022723"/>
    </source>
</evidence>
<evidence type="ECO:0000259" key="5">
    <source>
        <dbReference type="PROSITE" id="PS50865"/>
    </source>
</evidence>